<reference evidence="7 8" key="1">
    <citation type="submission" date="2017-01" db="EMBL/GenBank/DDBJ databases">
        <title>The cable genome- insights into the physiology and evolution of filamentous bacteria capable of sulfide oxidation via long distance electron transfer.</title>
        <authorList>
            <person name="Schreiber L."/>
            <person name="Bjerg J.T."/>
            <person name="Boggild A."/>
            <person name="Van De Vossenberg J."/>
            <person name="Meysman F."/>
            <person name="Nielsen L.P."/>
            <person name="Schramm A."/>
            <person name="Kjeldsen K.U."/>
        </authorList>
    </citation>
    <scope>NUCLEOTIDE SEQUENCE [LARGE SCALE GENOMIC DNA]</scope>
    <source>
        <strain evidence="7">A1</strain>
    </source>
</reference>
<evidence type="ECO:0000256" key="1">
    <source>
        <dbReference type="ARBA" id="ARBA00006242"/>
    </source>
</evidence>
<evidence type="ECO:0000256" key="4">
    <source>
        <dbReference type="ARBA" id="ARBA00035256"/>
    </source>
</evidence>
<evidence type="ECO:0000313" key="7">
    <source>
        <dbReference type="EMBL" id="RWX49213.1"/>
    </source>
</evidence>
<dbReference type="CDD" id="cd01425">
    <property type="entry name" value="RPS2"/>
    <property type="match status" value="1"/>
</dbReference>
<dbReference type="Gene3D" id="1.10.287.610">
    <property type="entry name" value="Helix hairpin bin"/>
    <property type="match status" value="1"/>
</dbReference>
<dbReference type="GO" id="GO:0006412">
    <property type="term" value="P:translation"/>
    <property type="evidence" value="ECO:0007669"/>
    <property type="project" value="UniProtKB-UniRule"/>
</dbReference>
<dbReference type="PROSITE" id="PS00963">
    <property type="entry name" value="RIBOSOMAL_S2_2"/>
    <property type="match status" value="1"/>
</dbReference>
<accession>A0A444J824</accession>
<evidence type="ECO:0000256" key="2">
    <source>
        <dbReference type="ARBA" id="ARBA00022980"/>
    </source>
</evidence>
<dbReference type="SUPFAM" id="SSF52313">
    <property type="entry name" value="Ribosomal protein S2"/>
    <property type="match status" value="1"/>
</dbReference>
<dbReference type="Proteomes" id="UP000288086">
    <property type="component" value="Unassembled WGS sequence"/>
</dbReference>
<comment type="similarity">
    <text evidence="1 5 6">Belongs to the universal ribosomal protein uS2 family.</text>
</comment>
<dbReference type="InterPro" id="IPR005706">
    <property type="entry name" value="Ribosomal_uS2_bac/mit/plastid"/>
</dbReference>
<evidence type="ECO:0000313" key="8">
    <source>
        <dbReference type="Proteomes" id="UP000288086"/>
    </source>
</evidence>
<dbReference type="PANTHER" id="PTHR12534">
    <property type="entry name" value="30S RIBOSOMAL PROTEIN S2 PROKARYOTIC AND ORGANELLAR"/>
    <property type="match status" value="1"/>
</dbReference>
<keyword evidence="8" id="KW-1185">Reference proteome</keyword>
<dbReference type="PRINTS" id="PR00395">
    <property type="entry name" value="RIBOSOMALS2"/>
</dbReference>
<evidence type="ECO:0000256" key="3">
    <source>
        <dbReference type="ARBA" id="ARBA00023274"/>
    </source>
</evidence>
<keyword evidence="2 5" id="KW-0689">Ribosomal protein</keyword>
<dbReference type="InterPro" id="IPR001865">
    <property type="entry name" value="Ribosomal_uS2"/>
</dbReference>
<dbReference type="InterPro" id="IPR018130">
    <property type="entry name" value="Ribosomal_uS2_CS"/>
</dbReference>
<dbReference type="FunFam" id="1.10.287.610:FF:000001">
    <property type="entry name" value="30S ribosomal protein S2"/>
    <property type="match status" value="1"/>
</dbReference>
<dbReference type="GO" id="GO:0003735">
    <property type="term" value="F:structural constituent of ribosome"/>
    <property type="evidence" value="ECO:0007669"/>
    <property type="project" value="InterPro"/>
</dbReference>
<protein>
    <recommendedName>
        <fullName evidence="4 5">Small ribosomal subunit protein uS2</fullName>
    </recommendedName>
</protein>
<dbReference type="Gene3D" id="3.40.50.10490">
    <property type="entry name" value="Glucose-6-phosphate isomerase like protein, domain 1"/>
    <property type="match status" value="1"/>
</dbReference>
<name>A0A444J824_9BACT</name>
<evidence type="ECO:0000256" key="6">
    <source>
        <dbReference type="RuleBase" id="RU003631"/>
    </source>
</evidence>
<evidence type="ECO:0000256" key="5">
    <source>
        <dbReference type="HAMAP-Rule" id="MF_00291"/>
    </source>
</evidence>
<comment type="caution">
    <text evidence="7">The sequence shown here is derived from an EMBL/GenBank/DDBJ whole genome shotgun (WGS) entry which is preliminary data.</text>
</comment>
<keyword evidence="3 5" id="KW-0687">Ribonucleoprotein</keyword>
<dbReference type="EMBL" id="MTKP01000069">
    <property type="protein sequence ID" value="RWX49213.1"/>
    <property type="molecule type" value="Genomic_DNA"/>
</dbReference>
<dbReference type="Pfam" id="PF00318">
    <property type="entry name" value="Ribosomal_S2"/>
    <property type="match status" value="1"/>
</dbReference>
<dbReference type="PANTHER" id="PTHR12534:SF0">
    <property type="entry name" value="SMALL RIBOSOMAL SUBUNIT PROTEIN US2M"/>
    <property type="match status" value="1"/>
</dbReference>
<dbReference type="InterPro" id="IPR023591">
    <property type="entry name" value="Ribosomal_uS2_flav_dom_sf"/>
</dbReference>
<organism evidence="7 8">
    <name type="scientific">Candidatus Electrothrix communis</name>
    <dbReference type="NCBI Taxonomy" id="1859133"/>
    <lineage>
        <taxon>Bacteria</taxon>
        <taxon>Pseudomonadati</taxon>
        <taxon>Thermodesulfobacteriota</taxon>
        <taxon>Desulfobulbia</taxon>
        <taxon>Desulfobulbales</taxon>
        <taxon>Desulfobulbaceae</taxon>
        <taxon>Candidatus Electrothrix</taxon>
    </lineage>
</organism>
<dbReference type="GO" id="GO:0022627">
    <property type="term" value="C:cytosolic small ribosomal subunit"/>
    <property type="evidence" value="ECO:0007669"/>
    <property type="project" value="TreeGrafter"/>
</dbReference>
<dbReference type="AlphaFoldDB" id="A0A444J824"/>
<gene>
    <name evidence="5" type="primary">rpsB</name>
    <name evidence="7" type="ORF">VT98_10691</name>
</gene>
<proteinExistence type="inferred from homology"/>
<dbReference type="NCBIfam" id="TIGR01011">
    <property type="entry name" value="rpsB_bact"/>
    <property type="match status" value="1"/>
</dbReference>
<sequence>MAPKVTMREMLEAGLHFGHQTRRWNPKMKPYIYGPRNGIYIINLDATMKMFRTAFSYIQNAVADGGSIMFVGTKRQAQAIIKEQAIRCDMFYVNHRWLGGMMTNFQTVKNSVDRLKSIEAMQEDGSINRFPKKEILKMEKERIKLERNVGGIKNMRKLPDVLFVIDPRKEEIAISEAKKLGIPVVALTDTNCSPDGIEHLIPGNDDAIRAIRLITSQIANAVLEGKGDAGEEVGDLDAMEAAMTGEQAAEGTAAEQAPQA</sequence>
<dbReference type="HAMAP" id="MF_00291_B">
    <property type="entry name" value="Ribosomal_uS2_B"/>
    <property type="match status" value="1"/>
</dbReference>
<dbReference type="PROSITE" id="PS00962">
    <property type="entry name" value="RIBOSOMAL_S2_1"/>
    <property type="match status" value="1"/>
</dbReference>